<dbReference type="AlphaFoldDB" id="F8P914"/>
<sequence length="348" mass="37153">MESLLRWGIENSTPSTDTDTSQPPVPRRDLDPAIIDHILGKSDAVLMKEALAAALDETQSDEDRATALDNLEMLVENIDNANNLEKLKMWEPLQNLLTIPSSSEPLKTQTLWVIGTALQNNPSAQTSYLSLSPLPTLLSLLPPSSNSSQTRSKALYALSGLLKHNAPAVRALGAADGWSALQTTLEDSDISVRRKTAFMLNTLLVPSPPLPTTSTAGSSLHTPDSQPAASHPVHPNSHASMLSDPNSVSTSEATLEALKGERGVVEGVVSALVLPVPFGRDGEHESDVDLEEKLARLLHTYATLCGGPFTAAQKARLADFLAEQGESGDGERMGLAVGEFDELRRCVG</sequence>
<dbReference type="GO" id="GO:0000774">
    <property type="term" value="F:adenyl-nucleotide exchange factor activity"/>
    <property type="evidence" value="ECO:0007669"/>
    <property type="project" value="TreeGrafter"/>
</dbReference>
<feature type="region of interest" description="Disordered" evidence="3">
    <location>
        <begin position="209"/>
        <end position="248"/>
    </location>
</feature>
<reference evidence="5" key="1">
    <citation type="submission" date="2011-04" db="EMBL/GenBank/DDBJ databases">
        <title>Evolution of plant cell wall degrading machinery underlies the functional diversity of forest fungi.</title>
        <authorList>
            <consortium name="US DOE Joint Genome Institute (JGI-PGF)"/>
            <person name="Eastwood D.C."/>
            <person name="Floudas D."/>
            <person name="Binder M."/>
            <person name="Majcherczyk A."/>
            <person name="Schneider P."/>
            <person name="Aerts A."/>
            <person name="Asiegbu F.O."/>
            <person name="Baker S.E."/>
            <person name="Barry K."/>
            <person name="Bendiksby M."/>
            <person name="Blumentritt M."/>
            <person name="Coutinho P.M."/>
            <person name="Cullen D."/>
            <person name="Cullen D."/>
            <person name="Gathman A."/>
            <person name="Goodell B."/>
            <person name="Henrissat B."/>
            <person name="Ihrmark K."/>
            <person name="Kauserud H."/>
            <person name="Kohler A."/>
            <person name="LaButti K."/>
            <person name="Lapidus A."/>
            <person name="Lavin J.L."/>
            <person name="Lee Y.-H."/>
            <person name="Lindquist E."/>
            <person name="Lilly W."/>
            <person name="Lucas S."/>
            <person name="Morin E."/>
            <person name="Murat C."/>
            <person name="Oguiza J.A."/>
            <person name="Park J."/>
            <person name="Pisabarro A.G."/>
            <person name="Riley R."/>
            <person name="Rosling A."/>
            <person name="Salamov A."/>
            <person name="Schmidt O."/>
            <person name="Schmutz J."/>
            <person name="Skrede I."/>
            <person name="Stenlid J."/>
            <person name="Wiebenga A."/>
            <person name="Xie X."/>
            <person name="Kues U."/>
            <person name="Hibbett D.S."/>
            <person name="Hoffmeister D."/>
            <person name="Hogberg N."/>
            <person name="Martin F."/>
            <person name="Grigoriev I.V."/>
            <person name="Watkinson S.C."/>
        </authorList>
    </citation>
    <scope>NUCLEOTIDE SEQUENCE</scope>
    <source>
        <strain evidence="5">S7.9</strain>
    </source>
</reference>
<evidence type="ECO:0000256" key="1">
    <source>
        <dbReference type="ARBA" id="ARBA00011045"/>
    </source>
</evidence>
<feature type="compositionally biased region" description="Polar residues" evidence="3">
    <location>
        <begin position="237"/>
        <end position="248"/>
    </location>
</feature>
<feature type="domain" description="Nucleotide exchange factor Fes1" evidence="4">
    <location>
        <begin position="1"/>
        <end position="84"/>
    </location>
</feature>
<gene>
    <name evidence="5" type="ORF">SERLADRAFT_477469</name>
</gene>
<accession>F8P914</accession>
<organism>
    <name type="scientific">Serpula lacrymans var. lacrymans (strain S7.9)</name>
    <name type="common">Dry rot fungus</name>
    <dbReference type="NCBI Taxonomy" id="578457"/>
    <lineage>
        <taxon>Eukaryota</taxon>
        <taxon>Fungi</taxon>
        <taxon>Dikarya</taxon>
        <taxon>Basidiomycota</taxon>
        <taxon>Agaricomycotina</taxon>
        <taxon>Agaricomycetes</taxon>
        <taxon>Agaricomycetidae</taxon>
        <taxon>Boletales</taxon>
        <taxon>Coniophorineae</taxon>
        <taxon>Serpulaceae</taxon>
        <taxon>Serpula</taxon>
    </lineage>
</organism>
<keyword evidence="2" id="KW-0677">Repeat</keyword>
<dbReference type="GeneID" id="18820998"/>
<dbReference type="EMBL" id="GL945441">
    <property type="protein sequence ID" value="EGO20143.1"/>
    <property type="molecule type" value="Genomic_DNA"/>
</dbReference>
<dbReference type="InterPro" id="IPR011989">
    <property type="entry name" value="ARM-like"/>
</dbReference>
<feature type="compositionally biased region" description="Low complexity" evidence="3">
    <location>
        <begin position="12"/>
        <end position="22"/>
    </location>
</feature>
<dbReference type="InterPro" id="IPR016024">
    <property type="entry name" value="ARM-type_fold"/>
</dbReference>
<proteinExistence type="inferred from homology"/>
<dbReference type="GO" id="GO:0005783">
    <property type="term" value="C:endoplasmic reticulum"/>
    <property type="evidence" value="ECO:0007669"/>
    <property type="project" value="TreeGrafter"/>
</dbReference>
<dbReference type="KEGG" id="sla:SERLADRAFT_477469"/>
<evidence type="ECO:0000259" key="4">
    <source>
        <dbReference type="Pfam" id="PF08609"/>
    </source>
</evidence>
<evidence type="ECO:0000256" key="3">
    <source>
        <dbReference type="SAM" id="MobiDB-lite"/>
    </source>
</evidence>
<dbReference type="RefSeq" id="XP_007322888.1">
    <property type="nucleotide sequence ID" value="XM_007322826.1"/>
</dbReference>
<dbReference type="HOGENOM" id="CLU_046722_0_0_1"/>
<dbReference type="OrthoDB" id="10250458at2759"/>
<dbReference type="PANTHER" id="PTHR19316:SF18">
    <property type="entry name" value="HSP70-BINDING PROTEIN 1"/>
    <property type="match status" value="1"/>
</dbReference>
<dbReference type="Gene3D" id="1.25.10.10">
    <property type="entry name" value="Leucine-rich Repeat Variant"/>
    <property type="match status" value="1"/>
</dbReference>
<dbReference type="Pfam" id="PF08609">
    <property type="entry name" value="Fes1"/>
    <property type="match status" value="1"/>
</dbReference>
<dbReference type="Proteomes" id="UP000008064">
    <property type="component" value="Unassembled WGS sequence"/>
</dbReference>
<protein>
    <recommendedName>
        <fullName evidence="4">Nucleotide exchange factor Fes1 domain-containing protein</fullName>
    </recommendedName>
</protein>
<feature type="region of interest" description="Disordered" evidence="3">
    <location>
        <begin position="1"/>
        <end position="30"/>
    </location>
</feature>
<dbReference type="SUPFAM" id="SSF48371">
    <property type="entry name" value="ARM repeat"/>
    <property type="match status" value="1"/>
</dbReference>
<comment type="similarity">
    <text evidence="1">Belongs to the FES1 family.</text>
</comment>
<evidence type="ECO:0000256" key="2">
    <source>
        <dbReference type="ARBA" id="ARBA00022737"/>
    </source>
</evidence>
<evidence type="ECO:0000313" key="5">
    <source>
        <dbReference type="EMBL" id="EGO20143.1"/>
    </source>
</evidence>
<name>F8P914_SERL9</name>
<dbReference type="InterPro" id="IPR013918">
    <property type="entry name" value="Nucleotide_exch_fac_Fes1"/>
</dbReference>
<dbReference type="InterPro" id="IPR050693">
    <property type="entry name" value="Hsp70_NEF-Inhibitors"/>
</dbReference>
<dbReference type="PANTHER" id="PTHR19316">
    <property type="entry name" value="PROTEIN FOLDING REGULATOR"/>
    <property type="match status" value="1"/>
</dbReference>